<evidence type="ECO:0000256" key="4">
    <source>
        <dbReference type="ARBA" id="ARBA00011160"/>
    </source>
</evidence>
<feature type="transmembrane region" description="Helical" evidence="13">
    <location>
        <begin position="20"/>
        <end position="39"/>
    </location>
</feature>
<evidence type="ECO:0000256" key="13">
    <source>
        <dbReference type="SAM" id="Phobius"/>
    </source>
</evidence>
<gene>
    <name evidence="16" type="primary">ftsX</name>
    <name evidence="16" type="ORF">ACFP57_02695</name>
</gene>
<keyword evidence="9 13" id="KW-1133">Transmembrane helix</keyword>
<evidence type="ECO:0000259" key="15">
    <source>
        <dbReference type="Pfam" id="PF18075"/>
    </source>
</evidence>
<dbReference type="InterPro" id="IPR004513">
    <property type="entry name" value="FtsX"/>
</dbReference>
<evidence type="ECO:0000256" key="12">
    <source>
        <dbReference type="PIRNR" id="PIRNR003097"/>
    </source>
</evidence>
<evidence type="ECO:0000256" key="8">
    <source>
        <dbReference type="ARBA" id="ARBA00022692"/>
    </source>
</evidence>
<dbReference type="Proteomes" id="UP001596266">
    <property type="component" value="Unassembled WGS sequence"/>
</dbReference>
<dbReference type="EMBL" id="JBHSUA010000008">
    <property type="protein sequence ID" value="MFC6395905.1"/>
    <property type="molecule type" value="Genomic_DNA"/>
</dbReference>
<dbReference type="InterPro" id="IPR047929">
    <property type="entry name" value="FtsX_actino"/>
</dbReference>
<reference evidence="17" key="1">
    <citation type="journal article" date="2019" name="Int. J. Syst. Evol. Microbiol.">
        <title>The Global Catalogue of Microorganisms (GCM) 10K type strain sequencing project: providing services to taxonomists for standard genome sequencing and annotation.</title>
        <authorList>
            <consortium name="The Broad Institute Genomics Platform"/>
            <consortium name="The Broad Institute Genome Sequencing Center for Infectious Disease"/>
            <person name="Wu L."/>
            <person name="Ma J."/>
        </authorList>
    </citation>
    <scope>NUCLEOTIDE SEQUENCE [LARGE SCALE GENOMIC DNA]</scope>
    <source>
        <strain evidence="17">CGMCC 1.15277</strain>
    </source>
</reference>
<dbReference type="InterPro" id="IPR003838">
    <property type="entry name" value="ABC3_permease_C"/>
</dbReference>
<comment type="caution">
    <text evidence="16">The sequence shown here is derived from an EMBL/GenBank/DDBJ whole genome shotgun (WGS) entry which is preliminary data.</text>
</comment>
<dbReference type="InterPro" id="IPR040690">
    <property type="entry name" value="FtsX_ECD"/>
</dbReference>
<evidence type="ECO:0000256" key="9">
    <source>
        <dbReference type="ARBA" id="ARBA00022989"/>
    </source>
</evidence>
<name>A0ABW1X039_9ACTN</name>
<dbReference type="Pfam" id="PF18075">
    <property type="entry name" value="FtsX_ECD"/>
    <property type="match status" value="1"/>
</dbReference>
<evidence type="ECO:0000313" key="16">
    <source>
        <dbReference type="EMBL" id="MFC6395905.1"/>
    </source>
</evidence>
<proteinExistence type="inferred from homology"/>
<dbReference type="Gene3D" id="3.30.70.3040">
    <property type="match status" value="1"/>
</dbReference>
<dbReference type="PIRSF" id="PIRSF003097">
    <property type="entry name" value="FtsX"/>
    <property type="match status" value="1"/>
</dbReference>
<keyword evidence="6 12" id="KW-1003">Cell membrane</keyword>
<sequence>MRHTFRETWSGLRRNLSMTLSVIVTMWVSLALFGAGLMTTQQVDLIKGRWYDKIEISVFLCVDESTGGTCTTGQATTQPQKDAIRKALENHPQVQVPVYYESKAEAYADFKEAYSDSPVLETLSESQMQDSFRIKLRNPQEYQDVVTMVRAMPGVQAVQDLHTVLDPIFGWLNALKWATIGLSGLLLVAAALQISNTIRMAAFGRRRELGIMRLVGASNIYIMLPFLLESLVAGVIGTALACGTLAAGYWWVIVKNAQPSIQALRWITWHHAGLAMVGVVVVGLVLSILPTLFATKKYLRV</sequence>
<evidence type="ECO:0000256" key="6">
    <source>
        <dbReference type="ARBA" id="ARBA00022475"/>
    </source>
</evidence>
<feature type="domain" description="ABC3 transporter permease C-terminal" evidence="14">
    <location>
        <begin position="182"/>
        <end position="298"/>
    </location>
</feature>
<evidence type="ECO:0000256" key="7">
    <source>
        <dbReference type="ARBA" id="ARBA00022618"/>
    </source>
</evidence>
<evidence type="ECO:0000256" key="1">
    <source>
        <dbReference type="ARBA" id="ARBA00003552"/>
    </source>
</evidence>
<comment type="similarity">
    <text evidence="3 12">Belongs to the ABC-4 integral membrane protein family. FtsX subfamily.</text>
</comment>
<dbReference type="PANTHER" id="PTHR47755:SF1">
    <property type="entry name" value="CELL DIVISION PROTEIN FTSX"/>
    <property type="match status" value="1"/>
</dbReference>
<evidence type="ECO:0000256" key="5">
    <source>
        <dbReference type="ARBA" id="ARBA00021907"/>
    </source>
</evidence>
<protein>
    <recommendedName>
        <fullName evidence="5 12">Cell division protein FtsX</fullName>
    </recommendedName>
</protein>
<comment type="function">
    <text evidence="1">Part of the ABC transporter FtsEX involved in cellular division.</text>
</comment>
<comment type="subunit">
    <text evidence="4">Forms a membrane-associated complex with FtsE.</text>
</comment>
<evidence type="ECO:0000259" key="14">
    <source>
        <dbReference type="Pfam" id="PF02687"/>
    </source>
</evidence>
<dbReference type="NCBIfam" id="NF038346">
    <property type="entry name" value="FtsX_actino"/>
    <property type="match status" value="1"/>
</dbReference>
<evidence type="ECO:0000256" key="11">
    <source>
        <dbReference type="ARBA" id="ARBA00023306"/>
    </source>
</evidence>
<keyword evidence="17" id="KW-1185">Reference proteome</keyword>
<dbReference type="Pfam" id="PF02687">
    <property type="entry name" value="FtsX"/>
    <property type="match status" value="1"/>
</dbReference>
<feature type="transmembrane region" description="Helical" evidence="13">
    <location>
        <begin position="219"/>
        <end position="252"/>
    </location>
</feature>
<feature type="domain" description="FtsX extracellular" evidence="15">
    <location>
        <begin position="54"/>
        <end position="158"/>
    </location>
</feature>
<dbReference type="PANTHER" id="PTHR47755">
    <property type="entry name" value="CELL DIVISION PROTEIN FTSX"/>
    <property type="match status" value="1"/>
</dbReference>
<evidence type="ECO:0000313" key="17">
    <source>
        <dbReference type="Proteomes" id="UP001596266"/>
    </source>
</evidence>
<accession>A0ABW1X039</accession>
<keyword evidence="11 12" id="KW-0131">Cell cycle</keyword>
<dbReference type="RefSeq" id="WP_343886027.1">
    <property type="nucleotide sequence ID" value="NZ_BAAAKI010000012.1"/>
</dbReference>
<evidence type="ECO:0000256" key="3">
    <source>
        <dbReference type="ARBA" id="ARBA00007379"/>
    </source>
</evidence>
<evidence type="ECO:0000256" key="2">
    <source>
        <dbReference type="ARBA" id="ARBA00004651"/>
    </source>
</evidence>
<feature type="transmembrane region" description="Helical" evidence="13">
    <location>
        <begin position="177"/>
        <end position="198"/>
    </location>
</feature>
<keyword evidence="7 12" id="KW-0132">Cell division</keyword>
<feature type="transmembrane region" description="Helical" evidence="13">
    <location>
        <begin position="272"/>
        <end position="294"/>
    </location>
</feature>
<keyword evidence="8 13" id="KW-0812">Transmembrane</keyword>
<evidence type="ECO:0000256" key="10">
    <source>
        <dbReference type="ARBA" id="ARBA00023136"/>
    </source>
</evidence>
<comment type="subcellular location">
    <subcellularLocation>
        <location evidence="2">Cell membrane</location>
        <topology evidence="2">Multi-pass membrane protein</topology>
    </subcellularLocation>
</comment>
<organism evidence="16 17">
    <name type="scientific">Luteococcus sanguinis</name>
    <dbReference type="NCBI Taxonomy" id="174038"/>
    <lineage>
        <taxon>Bacteria</taxon>
        <taxon>Bacillati</taxon>
        <taxon>Actinomycetota</taxon>
        <taxon>Actinomycetes</taxon>
        <taxon>Propionibacteriales</taxon>
        <taxon>Propionibacteriaceae</taxon>
        <taxon>Luteococcus</taxon>
    </lineage>
</organism>
<keyword evidence="10 12" id="KW-0472">Membrane</keyword>